<dbReference type="RefSeq" id="WP_013010651.1">
    <property type="nucleotide sequence ID" value="NC_013943.1"/>
</dbReference>
<keyword evidence="7" id="KW-1185">Reference proteome</keyword>
<dbReference type="SUPFAM" id="SSF51419">
    <property type="entry name" value="PLP-binding barrel"/>
    <property type="match status" value="1"/>
</dbReference>
<reference evidence="6 7" key="1">
    <citation type="journal article" date="2010" name="Stand. Genomic Sci.">
        <title>Complete genome sequence of Denitrovibrio acetiphilus type strain (N2460).</title>
        <authorList>
            <person name="Kiss H."/>
            <person name="Lang E."/>
            <person name="Lapidus A."/>
            <person name="Copeland A."/>
            <person name="Nolan M."/>
            <person name="Glavina Del Rio T."/>
            <person name="Chen F."/>
            <person name="Lucas S."/>
            <person name="Tice H."/>
            <person name="Cheng J.F."/>
            <person name="Han C."/>
            <person name="Goodwin L."/>
            <person name="Pitluck S."/>
            <person name="Liolios K."/>
            <person name="Pati A."/>
            <person name="Ivanova N."/>
            <person name="Mavromatis K."/>
            <person name="Chen A."/>
            <person name="Palaniappan K."/>
            <person name="Land M."/>
            <person name="Hauser L."/>
            <person name="Chang Y.J."/>
            <person name="Jeffries C.D."/>
            <person name="Detter J.C."/>
            <person name="Brettin T."/>
            <person name="Spring S."/>
            <person name="Rohde M."/>
            <person name="Goker M."/>
            <person name="Woyke T."/>
            <person name="Bristow J."/>
            <person name="Eisen J.A."/>
            <person name="Markowitz V."/>
            <person name="Hugenholtz P."/>
            <person name="Kyrpides N.C."/>
            <person name="Klenk H.P."/>
        </authorList>
    </citation>
    <scope>NUCLEOTIDE SEQUENCE [LARGE SCALE GENOMIC DNA]</scope>
    <source>
        <strain evidence="7">DSM 12809 / NBRC 114555 / N2460</strain>
    </source>
</reference>
<sequence>MFKDRLENIIKDVEEAKKRSGRTHDVTIVAVSKRFPLEDIENAYDTTGHTIYGENRIQEALDKSASLMKTRPDVQVHFIGHIQTNKVKYLKNNFALIHSVDSEKLAEFMQKHFEKEDRVQDVLVQVNIAHDENKSGTGEEDAFQLCDFIRSCPNLHLRGLMMMPPLVDDVEDNRCYFTRMKKMFDKCNDIKGYNIDTLSMGMSGDYQVAVEEGSTMVRVGTALFGHRQY</sequence>
<dbReference type="InterPro" id="IPR001608">
    <property type="entry name" value="Ala_racemase_N"/>
</dbReference>
<comment type="similarity">
    <text evidence="2 4">Belongs to the pyridoxal phosphate-binding protein YggS/PROSC family.</text>
</comment>
<dbReference type="InterPro" id="IPR029066">
    <property type="entry name" value="PLP-binding_barrel"/>
</dbReference>
<dbReference type="PANTHER" id="PTHR10146:SF14">
    <property type="entry name" value="PYRIDOXAL PHOSPHATE HOMEOSTASIS PROTEIN"/>
    <property type="match status" value="1"/>
</dbReference>
<dbReference type="KEGG" id="dap:Dacet_1357"/>
<organism evidence="6 7">
    <name type="scientific">Denitrovibrio acetiphilus (strain DSM 12809 / NBRC 114555 / N2460)</name>
    <dbReference type="NCBI Taxonomy" id="522772"/>
    <lineage>
        <taxon>Bacteria</taxon>
        <taxon>Pseudomonadati</taxon>
        <taxon>Deferribacterota</taxon>
        <taxon>Deferribacteres</taxon>
        <taxon>Deferribacterales</taxon>
        <taxon>Geovibrionaceae</taxon>
        <taxon>Denitrovibrio</taxon>
    </lineage>
</organism>
<dbReference type="InterPro" id="IPR011078">
    <property type="entry name" value="PyrdxlP_homeostasis"/>
</dbReference>
<comment type="cofactor">
    <cofactor evidence="3">
        <name>pyridoxal 5'-phosphate</name>
        <dbReference type="ChEBI" id="CHEBI:597326"/>
    </cofactor>
</comment>
<dbReference type="Proteomes" id="UP000002012">
    <property type="component" value="Chromosome"/>
</dbReference>
<dbReference type="OrthoDB" id="9804072at2"/>
<name>D4H7Y0_DENA2</name>
<accession>D4H7Y0</accession>
<dbReference type="CDD" id="cd00635">
    <property type="entry name" value="PLPDE_III_YBL036c_like"/>
    <property type="match status" value="1"/>
</dbReference>
<evidence type="ECO:0000313" key="6">
    <source>
        <dbReference type="EMBL" id="ADD68129.1"/>
    </source>
</evidence>
<dbReference type="Pfam" id="PF01168">
    <property type="entry name" value="Ala_racemase_N"/>
    <property type="match status" value="1"/>
</dbReference>
<dbReference type="HOGENOM" id="CLU_059988_1_0_0"/>
<evidence type="ECO:0000256" key="2">
    <source>
        <dbReference type="HAMAP-Rule" id="MF_02087"/>
    </source>
</evidence>
<dbReference type="NCBIfam" id="TIGR00044">
    <property type="entry name" value="YggS family pyridoxal phosphate-dependent enzyme"/>
    <property type="match status" value="1"/>
</dbReference>
<feature type="modified residue" description="N6-(pyridoxal phosphate)lysine" evidence="2 3">
    <location>
        <position position="33"/>
    </location>
</feature>
<dbReference type="HAMAP" id="MF_02087">
    <property type="entry name" value="PLP_homeostasis"/>
    <property type="match status" value="1"/>
</dbReference>
<dbReference type="PaxDb" id="522772-Dacet_1357"/>
<dbReference type="PIRSF" id="PIRSF004848">
    <property type="entry name" value="YBL036c_PLPDEIII"/>
    <property type="match status" value="1"/>
</dbReference>
<dbReference type="GO" id="GO:0030170">
    <property type="term" value="F:pyridoxal phosphate binding"/>
    <property type="evidence" value="ECO:0007669"/>
    <property type="project" value="UniProtKB-UniRule"/>
</dbReference>
<dbReference type="EMBL" id="CP001968">
    <property type="protein sequence ID" value="ADD68129.1"/>
    <property type="molecule type" value="Genomic_DNA"/>
</dbReference>
<protein>
    <recommendedName>
        <fullName evidence="2">Pyridoxal phosphate homeostasis protein</fullName>
        <shortName evidence="2">PLP homeostasis protein</shortName>
    </recommendedName>
</protein>
<comment type="function">
    <text evidence="2">Pyridoxal 5'-phosphate (PLP)-binding protein, which is involved in PLP homeostasis.</text>
</comment>
<dbReference type="FunCoup" id="D4H7Y0">
    <property type="interactions" value="450"/>
</dbReference>
<keyword evidence="1 2" id="KW-0663">Pyridoxal phosphate</keyword>
<feature type="domain" description="Alanine racemase N-terminal" evidence="5">
    <location>
        <begin position="6"/>
        <end position="227"/>
    </location>
</feature>
<dbReference type="FunFam" id="3.20.20.10:FF:000018">
    <property type="entry name" value="Pyridoxal phosphate homeostasis protein"/>
    <property type="match status" value="1"/>
</dbReference>
<evidence type="ECO:0000259" key="5">
    <source>
        <dbReference type="Pfam" id="PF01168"/>
    </source>
</evidence>
<dbReference type="eggNOG" id="COG0325">
    <property type="taxonomic scope" value="Bacteria"/>
</dbReference>
<evidence type="ECO:0000256" key="3">
    <source>
        <dbReference type="PIRSR" id="PIRSR004848-1"/>
    </source>
</evidence>
<proteinExistence type="inferred from homology"/>
<dbReference type="Gene3D" id="3.20.20.10">
    <property type="entry name" value="Alanine racemase"/>
    <property type="match status" value="1"/>
</dbReference>
<evidence type="ECO:0000256" key="4">
    <source>
        <dbReference type="RuleBase" id="RU004514"/>
    </source>
</evidence>
<evidence type="ECO:0000256" key="1">
    <source>
        <dbReference type="ARBA" id="ARBA00022898"/>
    </source>
</evidence>
<dbReference type="AlphaFoldDB" id="D4H7Y0"/>
<dbReference type="STRING" id="522772.Dacet_1357"/>
<dbReference type="InParanoid" id="D4H7Y0"/>
<evidence type="ECO:0000313" key="7">
    <source>
        <dbReference type="Proteomes" id="UP000002012"/>
    </source>
</evidence>
<dbReference type="PANTHER" id="PTHR10146">
    <property type="entry name" value="PROLINE SYNTHETASE CO-TRANSCRIBED BACTERIAL HOMOLOG PROTEIN"/>
    <property type="match status" value="1"/>
</dbReference>
<gene>
    <name evidence="6" type="ordered locus">Dacet_1357</name>
</gene>